<protein>
    <submittedName>
        <fullName evidence="4">Ribosomal protein S18 acetylase RimI-like enzyme</fullName>
    </submittedName>
</protein>
<dbReference type="Gene3D" id="3.40.630.30">
    <property type="match status" value="2"/>
</dbReference>
<keyword evidence="5" id="KW-1185">Reference proteome</keyword>
<dbReference type="InterPro" id="IPR050832">
    <property type="entry name" value="Bact_Acetyltransf"/>
</dbReference>
<comment type="caution">
    <text evidence="4">The sequence shown here is derived from an EMBL/GenBank/DDBJ whole genome shotgun (WGS) entry which is preliminary data.</text>
</comment>
<dbReference type="InterPro" id="IPR016181">
    <property type="entry name" value="Acyl_CoA_acyltransferase"/>
</dbReference>
<evidence type="ECO:0000259" key="3">
    <source>
        <dbReference type="PROSITE" id="PS51186"/>
    </source>
</evidence>
<keyword evidence="2" id="KW-0012">Acyltransferase</keyword>
<dbReference type="RefSeq" id="WP_021281594.1">
    <property type="nucleotide sequence ID" value="NZ_JAGGLL010000007.1"/>
</dbReference>
<reference evidence="4 5" key="1">
    <citation type="submission" date="2021-03" db="EMBL/GenBank/DDBJ databases">
        <title>Genomic Encyclopedia of Type Strains, Phase IV (KMG-IV): sequencing the most valuable type-strain genomes for metagenomic binning, comparative biology and taxonomic classification.</title>
        <authorList>
            <person name="Goeker M."/>
        </authorList>
    </citation>
    <scope>NUCLEOTIDE SEQUENCE [LARGE SCALE GENOMIC DNA]</scope>
    <source>
        <strain evidence="4 5">DSM 28650</strain>
    </source>
</reference>
<dbReference type="InterPro" id="IPR000182">
    <property type="entry name" value="GNAT_dom"/>
</dbReference>
<keyword evidence="1" id="KW-0808">Transferase</keyword>
<name>A0ABS4K0P7_9CLOT</name>
<gene>
    <name evidence="4" type="ORF">J2Z44_001168</name>
</gene>
<dbReference type="PANTHER" id="PTHR43877">
    <property type="entry name" value="AMINOALKYLPHOSPHONATE N-ACETYLTRANSFERASE-RELATED-RELATED"/>
    <property type="match status" value="1"/>
</dbReference>
<dbReference type="Pfam" id="PF00583">
    <property type="entry name" value="Acetyltransf_1"/>
    <property type="match status" value="1"/>
</dbReference>
<organism evidence="4 5">
    <name type="scientific">Clostridium punense</name>
    <dbReference type="NCBI Taxonomy" id="1054297"/>
    <lineage>
        <taxon>Bacteria</taxon>
        <taxon>Bacillati</taxon>
        <taxon>Bacillota</taxon>
        <taxon>Clostridia</taxon>
        <taxon>Eubacteriales</taxon>
        <taxon>Clostridiaceae</taxon>
        <taxon>Clostridium</taxon>
    </lineage>
</organism>
<dbReference type="Proteomes" id="UP001519308">
    <property type="component" value="Unassembled WGS sequence"/>
</dbReference>
<evidence type="ECO:0000313" key="5">
    <source>
        <dbReference type="Proteomes" id="UP001519308"/>
    </source>
</evidence>
<dbReference type="PANTHER" id="PTHR43877:SF1">
    <property type="entry name" value="ACETYLTRANSFERASE"/>
    <property type="match status" value="1"/>
</dbReference>
<dbReference type="CDD" id="cd04301">
    <property type="entry name" value="NAT_SF"/>
    <property type="match status" value="2"/>
</dbReference>
<evidence type="ECO:0000313" key="4">
    <source>
        <dbReference type="EMBL" id="MBP2021372.1"/>
    </source>
</evidence>
<dbReference type="SUPFAM" id="SSF55729">
    <property type="entry name" value="Acyl-CoA N-acyltransferases (Nat)"/>
    <property type="match status" value="2"/>
</dbReference>
<dbReference type="PROSITE" id="PS51186">
    <property type="entry name" value="GNAT"/>
    <property type="match status" value="2"/>
</dbReference>
<evidence type="ECO:0000256" key="1">
    <source>
        <dbReference type="ARBA" id="ARBA00022679"/>
    </source>
</evidence>
<dbReference type="Pfam" id="PF13508">
    <property type="entry name" value="Acetyltransf_7"/>
    <property type="match status" value="1"/>
</dbReference>
<feature type="domain" description="N-acetyltransferase" evidence="3">
    <location>
        <begin position="1"/>
        <end position="135"/>
    </location>
</feature>
<accession>A0ABS4K0P7</accession>
<feature type="domain" description="N-acetyltransferase" evidence="3">
    <location>
        <begin position="139"/>
        <end position="283"/>
    </location>
</feature>
<sequence>MIREFRPEDKDNLIEILNEGFVLDQSDIDSFFKDNNRKLMVYDEGGIWGFSYLKNTNKESKEYCILVYVHPHWRRKGIGTSLYNNIYTSIKKLNPNLLTTYFTVDKKDFQGFYRKLGYKRWWGCHEAYYKGFYQPTVDLNFVNYDDKFFDEYIKLIQQGFYELRKENDIKPYLCDFSPKHREYLEANKNNIFLLFDKGTIIATVMILDGYLDNIVVAPKYQGKGLGRKVTQFAINRALERVSPENIHLTVLTWNKKAVELYKDLGFEIVHTVDFYRQFCDKKF</sequence>
<evidence type="ECO:0000256" key="2">
    <source>
        <dbReference type="ARBA" id="ARBA00023315"/>
    </source>
</evidence>
<dbReference type="EMBL" id="JAGGLL010000007">
    <property type="protein sequence ID" value="MBP2021372.1"/>
    <property type="molecule type" value="Genomic_DNA"/>
</dbReference>
<proteinExistence type="predicted"/>